<accession>A0A090AR07</accession>
<dbReference type="Proteomes" id="UP000031627">
    <property type="component" value="Chromosome"/>
</dbReference>
<evidence type="ECO:0000256" key="2">
    <source>
        <dbReference type="ARBA" id="ARBA00022552"/>
    </source>
</evidence>
<dbReference type="STRING" id="1410383.TGUWTKB_5610"/>
<keyword evidence="1 7" id="KW-0963">Cytoplasm</keyword>
<dbReference type="FunFam" id="1.10.8.100:FF:000001">
    <property type="entry name" value="Ribosomal RNA small subunit methyltransferase A"/>
    <property type="match status" value="1"/>
</dbReference>
<protein>
    <recommendedName>
        <fullName evidence="7">Ribosomal RNA small subunit methyltransferase A</fullName>
        <ecNumber evidence="7">2.1.1.182</ecNumber>
    </recommendedName>
    <alternativeName>
        <fullName evidence="7">16S rRNA (adenine(1518)-N(6)/adenine(1519)-N(6))-dimethyltransferase</fullName>
    </alternativeName>
    <alternativeName>
        <fullName evidence="7">16S rRNA dimethyladenosine transferase</fullName>
    </alternativeName>
    <alternativeName>
        <fullName evidence="7">16S rRNA dimethylase</fullName>
    </alternativeName>
    <alternativeName>
        <fullName evidence="7">S-adenosylmethionine-6-N', N'-adenosyl(rRNA) dimethyltransferase</fullName>
    </alternativeName>
</protein>
<dbReference type="InterPro" id="IPR001737">
    <property type="entry name" value="KsgA/Erm"/>
</dbReference>
<proteinExistence type="inferred from homology"/>
<dbReference type="PANTHER" id="PTHR11727">
    <property type="entry name" value="DIMETHYLADENOSINE TRANSFERASE"/>
    <property type="match status" value="1"/>
</dbReference>
<comment type="function">
    <text evidence="7">Specifically dimethylates two adjacent adenosines (A1518 and A1519) in the loop of a conserved hairpin near the 3'-end of 16S rRNA in the 30S particle. May play a critical role in biogenesis of 30S subunits.</text>
</comment>
<keyword evidence="3 7" id="KW-0489">Methyltransferase</keyword>
<dbReference type="NCBIfam" id="TIGR00755">
    <property type="entry name" value="ksgA"/>
    <property type="match status" value="1"/>
</dbReference>
<feature type="binding site" evidence="7 8">
    <location>
        <position position="19"/>
    </location>
    <ligand>
        <name>S-adenosyl-L-methionine</name>
        <dbReference type="ChEBI" id="CHEBI:59789"/>
    </ligand>
</feature>
<keyword evidence="11" id="KW-1185">Reference proteome</keyword>
<evidence type="ECO:0000256" key="3">
    <source>
        <dbReference type="ARBA" id="ARBA00022603"/>
    </source>
</evidence>
<dbReference type="HOGENOM" id="CLU_041220_3_3_6"/>
<keyword evidence="4 7" id="KW-0808">Transferase</keyword>
<dbReference type="KEGG" id="sbw:TGUWTKB_5610"/>
<dbReference type="PROSITE" id="PS51689">
    <property type="entry name" value="SAM_RNA_A_N6_MT"/>
    <property type="match status" value="1"/>
</dbReference>
<dbReference type="SUPFAM" id="SSF53335">
    <property type="entry name" value="S-adenosyl-L-methionine-dependent methyltransferases"/>
    <property type="match status" value="1"/>
</dbReference>
<dbReference type="InterPro" id="IPR029063">
    <property type="entry name" value="SAM-dependent_MTases_sf"/>
</dbReference>
<dbReference type="RefSeq" id="WP_041063354.1">
    <property type="nucleotide sequence ID" value="NZ_AP014521.1"/>
</dbReference>
<dbReference type="HAMAP" id="MF_00607">
    <property type="entry name" value="16SrRNA_methyltr_A"/>
    <property type="match status" value="1"/>
</dbReference>
<dbReference type="SMART" id="SM00650">
    <property type="entry name" value="rADc"/>
    <property type="match status" value="1"/>
</dbReference>
<evidence type="ECO:0000256" key="5">
    <source>
        <dbReference type="ARBA" id="ARBA00022691"/>
    </source>
</evidence>
<evidence type="ECO:0000256" key="1">
    <source>
        <dbReference type="ARBA" id="ARBA00022490"/>
    </source>
</evidence>
<feature type="binding site" evidence="7 8">
    <location>
        <position position="46"/>
    </location>
    <ligand>
        <name>S-adenosyl-L-methionine</name>
        <dbReference type="ChEBI" id="CHEBI:59789"/>
    </ligand>
</feature>
<keyword evidence="6 7" id="KW-0694">RNA-binding</keyword>
<dbReference type="InterPro" id="IPR011530">
    <property type="entry name" value="rRNA_adenine_dimethylase"/>
</dbReference>
<evidence type="ECO:0000256" key="7">
    <source>
        <dbReference type="HAMAP-Rule" id="MF_00607"/>
    </source>
</evidence>
<feature type="binding site" evidence="7 8">
    <location>
        <position position="92"/>
    </location>
    <ligand>
        <name>S-adenosyl-L-methionine</name>
        <dbReference type="ChEBI" id="CHEBI:59789"/>
    </ligand>
</feature>
<dbReference type="PANTHER" id="PTHR11727:SF7">
    <property type="entry name" value="DIMETHYLADENOSINE TRANSFERASE-RELATED"/>
    <property type="match status" value="1"/>
</dbReference>
<dbReference type="EMBL" id="AP014521">
    <property type="protein sequence ID" value="BAP58787.1"/>
    <property type="molecule type" value="Genomic_DNA"/>
</dbReference>
<reference evidence="11" key="1">
    <citation type="submission" date="2013-11" db="EMBL/GenBank/DDBJ databases">
        <title>Symbiont-containing voluminous jelly as an extraordinary maternal gift for overwintering insect nymphs.</title>
        <authorList>
            <person name="Kaiwa N."/>
            <person name="Hosokawa T."/>
            <person name="Nikoh N."/>
            <person name="Meng X.Y."/>
            <person name="Tanahashi M."/>
            <person name="Moriyama M."/>
            <person name="Maeda T."/>
            <person name="Yamaguchi K."/>
            <person name="Shigenobu S."/>
            <person name="Ito M."/>
            <person name="Fukatsu T."/>
        </authorList>
    </citation>
    <scope>NUCLEOTIDE SEQUENCE [LARGE SCALE GENOMIC DNA]</scope>
    <source>
        <strain evidence="11">UwTKB</strain>
    </source>
</reference>
<comment type="similarity">
    <text evidence="7">Belongs to the class I-like SAM-binding methyltransferase superfamily. rRNA adenine N(6)-methyltransferase family. RsmA subfamily.</text>
</comment>
<feature type="binding site" evidence="7 8">
    <location>
        <position position="67"/>
    </location>
    <ligand>
        <name>S-adenosyl-L-methionine</name>
        <dbReference type="ChEBI" id="CHEBI:59789"/>
    </ligand>
</feature>
<dbReference type="GO" id="GO:0052908">
    <property type="term" value="F:16S rRNA (adenine(1518)-N(6)/adenine(1519)-N(6))-dimethyltransferase activity"/>
    <property type="evidence" value="ECO:0007669"/>
    <property type="project" value="UniProtKB-EC"/>
</dbReference>
<sequence length="276" mass="32370">MKIFKTKKFHIFRKRYGQHFLKDKDIISAIINAINPQSEDIMVEIGPGNGALTKHVIKDVNLLIAIEIDNNLVILLKNIFLKHVNFIVFNADVIKFNFNNLTKQYKKKLRIFGNIPYNISTNLVFHLIKYIDLIKDVHFMFQKEVADRLLAIPNSKNYGKLTILAQSFFKITVVVDKIHSSAFLPQPKVNSIFLRFIPHKFYNFIKEDIFFLKKILTDAFNQRRKTIKNSLNKIFNVKKLETIGINCNLRAENLSVQQYFEITNFYLKNIKKSKIT</sequence>
<comment type="subcellular location">
    <subcellularLocation>
        <location evidence="7">Cytoplasm</location>
    </subcellularLocation>
</comment>
<evidence type="ECO:0000256" key="4">
    <source>
        <dbReference type="ARBA" id="ARBA00022679"/>
    </source>
</evidence>
<dbReference type="PROSITE" id="PS01131">
    <property type="entry name" value="RRNA_A_DIMETH"/>
    <property type="match status" value="1"/>
</dbReference>
<dbReference type="EC" id="2.1.1.182" evidence="7"/>
<evidence type="ECO:0000256" key="6">
    <source>
        <dbReference type="ARBA" id="ARBA00022884"/>
    </source>
</evidence>
<name>A0A090AR07_9ENTR</name>
<evidence type="ECO:0000313" key="10">
    <source>
        <dbReference type="EMBL" id="BAP58787.1"/>
    </source>
</evidence>
<keyword evidence="2 7" id="KW-0698">rRNA processing</keyword>
<organism evidence="10 11">
    <name type="scientific">Candidatus Tachikawaea gelatinosa</name>
    <dbReference type="NCBI Taxonomy" id="1410383"/>
    <lineage>
        <taxon>Bacteria</taxon>
        <taxon>Pseudomonadati</taxon>
        <taxon>Pseudomonadota</taxon>
        <taxon>Gammaproteobacteria</taxon>
        <taxon>Enterobacterales</taxon>
        <taxon>Enterobacteriaceae</taxon>
        <taxon>Candidatus Tachikawaea</taxon>
    </lineage>
</organism>
<dbReference type="Gene3D" id="1.10.8.100">
    <property type="entry name" value="Ribosomal RNA adenine dimethylase-like, domain 2"/>
    <property type="match status" value="1"/>
</dbReference>
<reference evidence="10 11" key="2">
    <citation type="journal article" date="2014" name="Curr. Biol.">
        <title>Symbiont-Supplemented Maternal Investment Underpinning Host's Ecological Adaptation.</title>
        <authorList>
            <person name="Kaiwa N."/>
            <person name="Hosokawa T."/>
            <person name="Nikoh N."/>
            <person name="Tanahashi M."/>
            <person name="Moriyama M."/>
            <person name="Meng X.Y."/>
            <person name="Maeda T."/>
            <person name="Yamaguchi K."/>
            <person name="Shigenobu S."/>
            <person name="Ito M."/>
            <person name="Fukatsu T."/>
        </authorList>
    </citation>
    <scope>NUCLEOTIDE SEQUENCE [LARGE SCALE GENOMIC DNA]</scope>
    <source>
        <strain evidence="10 11">UwTKB</strain>
    </source>
</reference>
<dbReference type="GO" id="GO:0003723">
    <property type="term" value="F:RNA binding"/>
    <property type="evidence" value="ECO:0007669"/>
    <property type="project" value="UniProtKB-UniRule"/>
</dbReference>
<feature type="binding site" evidence="7 8">
    <location>
        <position position="21"/>
    </location>
    <ligand>
        <name>S-adenosyl-L-methionine</name>
        <dbReference type="ChEBI" id="CHEBI:59789"/>
    </ligand>
</feature>
<feature type="binding site" evidence="7 8">
    <location>
        <position position="114"/>
    </location>
    <ligand>
        <name>S-adenosyl-L-methionine</name>
        <dbReference type="ChEBI" id="CHEBI:59789"/>
    </ligand>
</feature>
<dbReference type="OrthoDB" id="9814755at2"/>
<dbReference type="Gene3D" id="3.40.50.150">
    <property type="entry name" value="Vaccinia Virus protein VP39"/>
    <property type="match status" value="1"/>
</dbReference>
<dbReference type="GO" id="GO:0005829">
    <property type="term" value="C:cytosol"/>
    <property type="evidence" value="ECO:0007669"/>
    <property type="project" value="TreeGrafter"/>
</dbReference>
<feature type="domain" description="Ribosomal RNA adenine methylase transferase N-terminal" evidence="9">
    <location>
        <begin position="26"/>
        <end position="200"/>
    </location>
</feature>
<dbReference type="InterPro" id="IPR020596">
    <property type="entry name" value="rRNA_Ade_Mease_Trfase_CS"/>
</dbReference>
<comment type="catalytic activity">
    <reaction evidence="7">
        <text>adenosine(1518)/adenosine(1519) in 16S rRNA + 4 S-adenosyl-L-methionine = N(6)-dimethyladenosine(1518)/N(6)-dimethyladenosine(1519) in 16S rRNA + 4 S-adenosyl-L-homocysteine + 4 H(+)</text>
        <dbReference type="Rhea" id="RHEA:19609"/>
        <dbReference type="Rhea" id="RHEA-COMP:10232"/>
        <dbReference type="Rhea" id="RHEA-COMP:10233"/>
        <dbReference type="ChEBI" id="CHEBI:15378"/>
        <dbReference type="ChEBI" id="CHEBI:57856"/>
        <dbReference type="ChEBI" id="CHEBI:59789"/>
        <dbReference type="ChEBI" id="CHEBI:74411"/>
        <dbReference type="ChEBI" id="CHEBI:74493"/>
        <dbReference type="EC" id="2.1.1.182"/>
    </reaction>
</comment>
<dbReference type="InterPro" id="IPR020598">
    <property type="entry name" value="rRNA_Ade_methylase_Trfase_N"/>
</dbReference>
<evidence type="ECO:0000256" key="8">
    <source>
        <dbReference type="PROSITE-ProRule" id="PRU01026"/>
    </source>
</evidence>
<dbReference type="Pfam" id="PF00398">
    <property type="entry name" value="RrnaAD"/>
    <property type="match status" value="1"/>
</dbReference>
<keyword evidence="5 7" id="KW-0949">S-adenosyl-L-methionine</keyword>
<gene>
    <name evidence="7" type="primary">rsmA</name>
    <name evidence="7 10" type="synonym">ksgA</name>
    <name evidence="10" type="ORF">TGUWTKB_5610</name>
</gene>
<dbReference type="AlphaFoldDB" id="A0A090AR07"/>
<evidence type="ECO:0000259" key="9">
    <source>
        <dbReference type="SMART" id="SM00650"/>
    </source>
</evidence>
<dbReference type="InterPro" id="IPR023165">
    <property type="entry name" value="rRNA_Ade_diMease-like_C"/>
</dbReference>
<evidence type="ECO:0000313" key="11">
    <source>
        <dbReference type="Proteomes" id="UP000031627"/>
    </source>
</evidence>